<dbReference type="InterPro" id="IPR011990">
    <property type="entry name" value="TPR-like_helical_dom_sf"/>
</dbReference>
<reference evidence="1" key="2">
    <citation type="submission" date="2023-05" db="EMBL/GenBank/DDBJ databases">
        <authorList>
            <consortium name="Lawrence Berkeley National Laboratory"/>
            <person name="Steindorff A."/>
            <person name="Hensen N."/>
            <person name="Bonometti L."/>
            <person name="Westerberg I."/>
            <person name="Brannstrom I.O."/>
            <person name="Guillou S."/>
            <person name="Cros-Aarteil S."/>
            <person name="Calhoun S."/>
            <person name="Haridas S."/>
            <person name="Kuo A."/>
            <person name="Mondo S."/>
            <person name="Pangilinan J."/>
            <person name="Riley R."/>
            <person name="Labutti K."/>
            <person name="Andreopoulos B."/>
            <person name="Lipzen A."/>
            <person name="Chen C."/>
            <person name="Yanf M."/>
            <person name="Daum C."/>
            <person name="Ng V."/>
            <person name="Clum A."/>
            <person name="Ohm R."/>
            <person name="Martin F."/>
            <person name="Silar P."/>
            <person name="Natvig D."/>
            <person name="Lalanne C."/>
            <person name="Gautier V."/>
            <person name="Ament-Velasquez S.L."/>
            <person name="Kruys A."/>
            <person name="Hutchinson M.I."/>
            <person name="Powell A.J."/>
            <person name="Barry K."/>
            <person name="Miller A.N."/>
            <person name="Grigoriev I.V."/>
            <person name="Debuchy R."/>
            <person name="Gladieux P."/>
            <person name="Thoren M.H."/>
            <person name="Johannesson H."/>
        </authorList>
    </citation>
    <scope>NUCLEOTIDE SEQUENCE</scope>
    <source>
        <strain evidence="1">CBS 892.96</strain>
    </source>
</reference>
<protein>
    <recommendedName>
        <fullName evidence="3">Kinesin light chain</fullName>
    </recommendedName>
</protein>
<dbReference type="Proteomes" id="UP001302321">
    <property type="component" value="Unassembled WGS sequence"/>
</dbReference>
<proteinExistence type="predicted"/>
<dbReference type="EMBL" id="MU866260">
    <property type="protein sequence ID" value="KAK4174858.1"/>
    <property type="molecule type" value="Genomic_DNA"/>
</dbReference>
<evidence type="ECO:0000313" key="1">
    <source>
        <dbReference type="EMBL" id="KAK4174858.1"/>
    </source>
</evidence>
<name>A0AAN6W3R8_9PEZI</name>
<sequence length="316" mass="35898">MSELYGHDSEYVLRILQQLVILYRLWIQSGEIDVARPVREVFQAIDKFSIVSDNDAFKIPRETWAPIVEALGELSINVYHIEANRITITQACPDLRSHSIQWTCGRIAQEVFNVYNLSFGQRDPRTLRSLYELAIAQSWQGHVESALRLAETLYGLNFEMLGESHRNTLNAKRLCGELLVKSGRVVNAVKVLEECYQTLLRSWKETSKLTLECAFSLAEAYHTVGQLGRPQEADGLMEQMVKGRQGHHSKAVDTLKQILSLNKYADPSYGSEHERVQEFRVKVNHSIAVCHFQGGNWERASVPNKSNQVKSGPNLT</sequence>
<evidence type="ECO:0000313" key="2">
    <source>
        <dbReference type="Proteomes" id="UP001302321"/>
    </source>
</evidence>
<gene>
    <name evidence="1" type="ORF">QBC36DRAFT_356190</name>
</gene>
<dbReference type="SUPFAM" id="SSF48452">
    <property type="entry name" value="TPR-like"/>
    <property type="match status" value="1"/>
</dbReference>
<evidence type="ECO:0008006" key="3">
    <source>
        <dbReference type="Google" id="ProtNLM"/>
    </source>
</evidence>
<keyword evidence="2" id="KW-1185">Reference proteome</keyword>
<dbReference type="Gene3D" id="1.25.40.10">
    <property type="entry name" value="Tetratricopeptide repeat domain"/>
    <property type="match status" value="1"/>
</dbReference>
<dbReference type="AlphaFoldDB" id="A0AAN6W3R8"/>
<organism evidence="1 2">
    <name type="scientific">Triangularia setosa</name>
    <dbReference type="NCBI Taxonomy" id="2587417"/>
    <lineage>
        <taxon>Eukaryota</taxon>
        <taxon>Fungi</taxon>
        <taxon>Dikarya</taxon>
        <taxon>Ascomycota</taxon>
        <taxon>Pezizomycotina</taxon>
        <taxon>Sordariomycetes</taxon>
        <taxon>Sordariomycetidae</taxon>
        <taxon>Sordariales</taxon>
        <taxon>Podosporaceae</taxon>
        <taxon>Triangularia</taxon>
    </lineage>
</organism>
<comment type="caution">
    <text evidence="1">The sequence shown here is derived from an EMBL/GenBank/DDBJ whole genome shotgun (WGS) entry which is preliminary data.</text>
</comment>
<accession>A0AAN6W3R8</accession>
<reference evidence="1" key="1">
    <citation type="journal article" date="2023" name="Mol. Phylogenet. Evol.">
        <title>Genome-scale phylogeny and comparative genomics of the fungal order Sordariales.</title>
        <authorList>
            <person name="Hensen N."/>
            <person name="Bonometti L."/>
            <person name="Westerberg I."/>
            <person name="Brannstrom I.O."/>
            <person name="Guillou S."/>
            <person name="Cros-Aarteil S."/>
            <person name="Calhoun S."/>
            <person name="Haridas S."/>
            <person name="Kuo A."/>
            <person name="Mondo S."/>
            <person name="Pangilinan J."/>
            <person name="Riley R."/>
            <person name="LaButti K."/>
            <person name="Andreopoulos B."/>
            <person name="Lipzen A."/>
            <person name="Chen C."/>
            <person name="Yan M."/>
            <person name="Daum C."/>
            <person name="Ng V."/>
            <person name="Clum A."/>
            <person name="Steindorff A."/>
            <person name="Ohm R.A."/>
            <person name="Martin F."/>
            <person name="Silar P."/>
            <person name="Natvig D.O."/>
            <person name="Lalanne C."/>
            <person name="Gautier V."/>
            <person name="Ament-Velasquez S.L."/>
            <person name="Kruys A."/>
            <person name="Hutchinson M.I."/>
            <person name="Powell A.J."/>
            <person name="Barry K."/>
            <person name="Miller A.N."/>
            <person name="Grigoriev I.V."/>
            <person name="Debuchy R."/>
            <person name="Gladieux P."/>
            <person name="Hiltunen Thoren M."/>
            <person name="Johannesson H."/>
        </authorList>
    </citation>
    <scope>NUCLEOTIDE SEQUENCE</scope>
    <source>
        <strain evidence="1">CBS 892.96</strain>
    </source>
</reference>